<evidence type="ECO:0000259" key="1">
    <source>
        <dbReference type="Pfam" id="PF02627"/>
    </source>
</evidence>
<evidence type="ECO:0000313" key="3">
    <source>
        <dbReference type="Proteomes" id="UP000030008"/>
    </source>
</evidence>
<dbReference type="Proteomes" id="UP000030008">
    <property type="component" value="Unassembled WGS sequence"/>
</dbReference>
<organism evidence="2 3">
    <name type="scientific">Clostridium innocuum</name>
    <dbReference type="NCBI Taxonomy" id="1522"/>
    <lineage>
        <taxon>Bacteria</taxon>
        <taxon>Bacillati</taxon>
        <taxon>Bacillota</taxon>
        <taxon>Clostridia</taxon>
        <taxon>Eubacteriales</taxon>
        <taxon>Clostridiaceae</taxon>
        <taxon>Clostridium</taxon>
    </lineage>
</organism>
<proteinExistence type="predicted"/>
<dbReference type="SUPFAM" id="SSF69118">
    <property type="entry name" value="AhpD-like"/>
    <property type="match status" value="1"/>
</dbReference>
<sequence>MKNERFHKGLEQLCAIDGTNGEQVIKSLEDISPDLGRFIVEFAFGDIYTRPGLTLQERELITITSLLTAGGCEAQLDVHLHAALHVGIAPEKIIEACLQCIPYTGFPRVLNAVFAAKEIFQEKGMHVKYK</sequence>
<dbReference type="PANTHER" id="PTHR33570">
    <property type="entry name" value="4-CARBOXYMUCONOLACTONE DECARBOXYLASE FAMILY PROTEIN"/>
    <property type="match status" value="1"/>
</dbReference>
<dbReference type="GO" id="GO:0051920">
    <property type="term" value="F:peroxiredoxin activity"/>
    <property type="evidence" value="ECO:0007669"/>
    <property type="project" value="InterPro"/>
</dbReference>
<protein>
    <submittedName>
        <fullName evidence="2">Carboxymuconolactone decarboxylase</fullName>
    </submittedName>
</protein>
<dbReference type="Pfam" id="PF02627">
    <property type="entry name" value="CMD"/>
    <property type="match status" value="1"/>
</dbReference>
<feature type="domain" description="Carboxymuconolactone decarboxylase-like" evidence="1">
    <location>
        <begin position="33"/>
        <end position="118"/>
    </location>
</feature>
<dbReference type="AlphaFoldDB" id="A0A099I396"/>
<dbReference type="RefSeq" id="WP_044906644.1">
    <property type="nucleotide sequence ID" value="NZ_JQIF01000078.1"/>
</dbReference>
<name>A0A099I396_CLOIN</name>
<evidence type="ECO:0000313" key="2">
    <source>
        <dbReference type="EMBL" id="KGJ52170.1"/>
    </source>
</evidence>
<comment type="caution">
    <text evidence="2">The sequence shown here is derived from an EMBL/GenBank/DDBJ whole genome shotgun (WGS) entry which is preliminary data.</text>
</comment>
<dbReference type="Gene3D" id="1.20.1290.10">
    <property type="entry name" value="AhpD-like"/>
    <property type="match status" value="1"/>
</dbReference>
<dbReference type="InterPro" id="IPR029032">
    <property type="entry name" value="AhpD-like"/>
</dbReference>
<gene>
    <name evidence="2" type="ORF">CIAN88_16070</name>
</gene>
<reference evidence="2 3" key="1">
    <citation type="submission" date="2014-08" db="EMBL/GenBank/DDBJ databases">
        <title>Clostridium innocuum, an unnegligible vancomycin-resistant pathogen causing extra-intestinal infections.</title>
        <authorList>
            <person name="Feng Y."/>
            <person name="Chiu C.-H."/>
        </authorList>
    </citation>
    <scope>NUCLEOTIDE SEQUENCE [LARGE SCALE GENOMIC DNA]</scope>
    <source>
        <strain evidence="2 3">AN88</strain>
    </source>
</reference>
<accession>A0A099I396</accession>
<dbReference type="InterPro" id="IPR003779">
    <property type="entry name" value="CMD-like"/>
</dbReference>
<dbReference type="PANTHER" id="PTHR33570:SF10">
    <property type="entry name" value="GAMMA-CARBOXYMUCONOLACTONE DECARBOXYLASE"/>
    <property type="match status" value="1"/>
</dbReference>
<dbReference type="EMBL" id="JQIF01000078">
    <property type="protein sequence ID" value="KGJ52170.1"/>
    <property type="molecule type" value="Genomic_DNA"/>
</dbReference>
<dbReference type="InterPro" id="IPR052512">
    <property type="entry name" value="4CMD/NDH-1_regulator"/>
</dbReference>